<reference evidence="3" key="1">
    <citation type="submission" date="2020-10" db="EMBL/GenBank/DDBJ databases">
        <title>Chromosome-scale genome assembly of the Allis shad, Alosa alosa.</title>
        <authorList>
            <person name="Margot Z."/>
            <person name="Christophe K."/>
            <person name="Cabau C."/>
            <person name="Louis A."/>
            <person name="Berthelot C."/>
            <person name="Parey E."/>
            <person name="Roest Crollius H."/>
            <person name="Montfort J."/>
            <person name="Robinson-Rechavi M."/>
            <person name="Bucao C."/>
            <person name="Bouchez O."/>
            <person name="Gislard M."/>
            <person name="Lluch J."/>
            <person name="Milhes M."/>
            <person name="Lampietro C."/>
            <person name="Lopez Roques C."/>
            <person name="Donnadieu C."/>
            <person name="Braasch I."/>
            <person name="Desvignes T."/>
            <person name="Postlethwait J."/>
            <person name="Bobe J."/>
            <person name="Guiguen Y."/>
        </authorList>
    </citation>
    <scope>NUCLEOTIDE SEQUENCE</scope>
    <source>
        <strain evidence="3">M-15738</strain>
        <tissue evidence="3">Blood</tissue>
    </source>
</reference>
<evidence type="ECO:0000256" key="1">
    <source>
        <dbReference type="SAM" id="Coils"/>
    </source>
</evidence>
<proteinExistence type="predicted"/>
<dbReference type="Proteomes" id="UP000823561">
    <property type="component" value="Chromosome 20"/>
</dbReference>
<gene>
    <name evidence="3" type="ORF">AALO_G00259470</name>
</gene>
<keyword evidence="4" id="KW-1185">Reference proteome</keyword>
<evidence type="ECO:0000256" key="2">
    <source>
        <dbReference type="SAM" id="MobiDB-lite"/>
    </source>
</evidence>
<dbReference type="EMBL" id="JADWDJ010000020">
    <property type="protein sequence ID" value="KAG5264921.1"/>
    <property type="molecule type" value="Genomic_DNA"/>
</dbReference>
<evidence type="ECO:0000313" key="4">
    <source>
        <dbReference type="Proteomes" id="UP000823561"/>
    </source>
</evidence>
<evidence type="ECO:0000313" key="3">
    <source>
        <dbReference type="EMBL" id="KAG5264921.1"/>
    </source>
</evidence>
<accession>A0AAV6FTU5</accession>
<keyword evidence="1" id="KW-0175">Coiled coil</keyword>
<sequence length="345" mass="40665">MDQLSEHLRASLSPAGAKELQLFLAGMMEEAQEKETILKATLEKLLQHVTEMEHARKAQVEEWQREKESVEAAGEAAKRDLQEKHRNTYSRLQSNVDRRAEELEMERKKLVALEKEHKRVVFLLEMKEEEDYDKMMAKETERMIAESARWDRWTKERESCTLSTALTAAVLKQRLLQELKSQAEKWMVTQGANGTERAPMVFKSWMLRDQWRKLQDNRACLNDDLQSFINCQKIEDVIVENQTLKGEIDVEFEKKMERHMIETLKKQEKLKASVLKKKVKVEEKTRKALEKVQKAELKEKQRKEAKERKEAEKLEKKRAREERAKTSQPSAFCCWRKSSTVEEDA</sequence>
<comment type="caution">
    <text evidence="3">The sequence shown here is derived from an EMBL/GenBank/DDBJ whole genome shotgun (WGS) entry which is preliminary data.</text>
</comment>
<protein>
    <submittedName>
        <fullName evidence="3">Uncharacterized protein</fullName>
    </submittedName>
</protein>
<dbReference type="AlphaFoldDB" id="A0AAV6FTU5"/>
<organism evidence="3 4">
    <name type="scientific">Alosa alosa</name>
    <name type="common">allis shad</name>
    <dbReference type="NCBI Taxonomy" id="278164"/>
    <lineage>
        <taxon>Eukaryota</taxon>
        <taxon>Metazoa</taxon>
        <taxon>Chordata</taxon>
        <taxon>Craniata</taxon>
        <taxon>Vertebrata</taxon>
        <taxon>Euteleostomi</taxon>
        <taxon>Actinopterygii</taxon>
        <taxon>Neopterygii</taxon>
        <taxon>Teleostei</taxon>
        <taxon>Clupei</taxon>
        <taxon>Clupeiformes</taxon>
        <taxon>Clupeoidei</taxon>
        <taxon>Clupeidae</taxon>
        <taxon>Alosa</taxon>
    </lineage>
</organism>
<feature type="compositionally biased region" description="Basic and acidic residues" evidence="2">
    <location>
        <begin position="295"/>
        <end position="325"/>
    </location>
</feature>
<name>A0AAV6FTU5_9TELE</name>
<feature type="coiled-coil region" evidence="1">
    <location>
        <begin position="28"/>
        <end position="120"/>
    </location>
</feature>
<feature type="region of interest" description="Disordered" evidence="2">
    <location>
        <begin position="295"/>
        <end position="331"/>
    </location>
</feature>